<dbReference type="GO" id="GO:0006508">
    <property type="term" value="P:proteolysis"/>
    <property type="evidence" value="ECO:0007669"/>
    <property type="project" value="UniProtKB-KW"/>
</dbReference>
<dbReference type="InterPro" id="IPR001314">
    <property type="entry name" value="Peptidase_S1A"/>
</dbReference>
<accession>A0A3B3T9D2</accession>
<dbReference type="GO" id="GO:0004252">
    <property type="term" value="F:serine-type endopeptidase activity"/>
    <property type="evidence" value="ECO:0007669"/>
    <property type="project" value="InterPro"/>
</dbReference>
<organism evidence="8 9">
    <name type="scientific">Paramormyrops kingsleyae</name>
    <dbReference type="NCBI Taxonomy" id="1676925"/>
    <lineage>
        <taxon>Eukaryota</taxon>
        <taxon>Metazoa</taxon>
        <taxon>Chordata</taxon>
        <taxon>Craniata</taxon>
        <taxon>Vertebrata</taxon>
        <taxon>Euteleostomi</taxon>
        <taxon>Actinopterygii</taxon>
        <taxon>Neopterygii</taxon>
        <taxon>Teleostei</taxon>
        <taxon>Osteoglossocephala</taxon>
        <taxon>Osteoglossomorpha</taxon>
        <taxon>Osteoglossiformes</taxon>
        <taxon>Mormyridae</taxon>
        <taxon>Paramormyrops</taxon>
    </lineage>
</organism>
<feature type="domain" description="Peptidase S1" evidence="7">
    <location>
        <begin position="24"/>
        <end position="259"/>
    </location>
</feature>
<keyword evidence="9" id="KW-1185">Reference proteome</keyword>
<dbReference type="CDD" id="cd00190">
    <property type="entry name" value="Tryp_SPc"/>
    <property type="match status" value="1"/>
</dbReference>
<dbReference type="PRINTS" id="PR00722">
    <property type="entry name" value="CHYMOTRYPSIN"/>
</dbReference>
<dbReference type="InterPro" id="IPR043504">
    <property type="entry name" value="Peptidase_S1_PA_chymotrypsin"/>
</dbReference>
<sequence length="326" mass="34998">MFNSSPAHLSPLPVCGQAPLNTRIVGGENAPPGSWPWQANLLQTFPTYQIMCGGSLINSKWVLSAAHSNWNVYLGRQELSGTNPNEQVRTLSSIFPHPLYNSSTHDNDLALLELSTTVTFSDFIRPICLAASSSTFYNGTETWVTGWGNFKSCLSSGPYSCSVFLSCSQLPVEVLLLFFSSCPSSRPVIITTNMICAGVLAGGKGSCQGDSGGPLVVKQGSVWIQAGIVSFGYKCAEPNYPGVYTRVSPYQTWINSIIITKQTGFVTYTSSGKNSDSSTSCSSSPSITITPSTPTTTTTTAKRECLIFPRFNFPVGSYVILILSIV</sequence>
<dbReference type="PROSITE" id="PS50240">
    <property type="entry name" value="TRYPSIN_DOM"/>
    <property type="match status" value="1"/>
</dbReference>
<dbReference type="InterPro" id="IPR001254">
    <property type="entry name" value="Trypsin_dom"/>
</dbReference>
<keyword evidence="1" id="KW-0645">Protease</keyword>
<dbReference type="Gene3D" id="2.40.10.10">
    <property type="entry name" value="Trypsin-like serine proteases"/>
    <property type="match status" value="1"/>
</dbReference>
<dbReference type="PANTHER" id="PTHR24252:SF7">
    <property type="entry name" value="HYALIN"/>
    <property type="match status" value="1"/>
</dbReference>
<dbReference type="PROSITE" id="PS00135">
    <property type="entry name" value="TRYPSIN_SER"/>
    <property type="match status" value="1"/>
</dbReference>
<dbReference type="AlphaFoldDB" id="A0A3B3T9D2"/>
<name>A0A3B3T9D2_9TELE</name>
<dbReference type="Ensembl" id="ENSPKIT00000020276.1">
    <property type="protein sequence ID" value="ENSPKIP00000039275.1"/>
    <property type="gene ID" value="ENSPKIG00000015808.1"/>
</dbReference>
<keyword evidence="4" id="KW-0720">Serine protease</keyword>
<evidence type="ECO:0000313" key="8">
    <source>
        <dbReference type="Ensembl" id="ENSPKIP00000039275.1"/>
    </source>
</evidence>
<feature type="region of interest" description="Disordered" evidence="6">
    <location>
        <begin position="271"/>
        <end position="297"/>
    </location>
</feature>
<dbReference type="FunFam" id="2.40.10.10:FF:000024">
    <property type="entry name" value="Serine protease 53"/>
    <property type="match status" value="1"/>
</dbReference>
<dbReference type="SMART" id="SM00020">
    <property type="entry name" value="Tryp_SPc"/>
    <property type="match status" value="1"/>
</dbReference>
<dbReference type="Proteomes" id="UP000261540">
    <property type="component" value="Unplaced"/>
</dbReference>
<keyword evidence="2" id="KW-0732">Signal</keyword>
<evidence type="ECO:0000256" key="6">
    <source>
        <dbReference type="SAM" id="MobiDB-lite"/>
    </source>
</evidence>
<evidence type="ECO:0000313" key="9">
    <source>
        <dbReference type="Proteomes" id="UP000261540"/>
    </source>
</evidence>
<dbReference type="Pfam" id="PF00089">
    <property type="entry name" value="Trypsin"/>
    <property type="match status" value="1"/>
</dbReference>
<evidence type="ECO:0000256" key="3">
    <source>
        <dbReference type="ARBA" id="ARBA00022801"/>
    </source>
</evidence>
<reference evidence="8" key="2">
    <citation type="submission" date="2025-09" db="UniProtKB">
        <authorList>
            <consortium name="Ensembl"/>
        </authorList>
    </citation>
    <scope>IDENTIFICATION</scope>
</reference>
<dbReference type="SUPFAM" id="SSF50494">
    <property type="entry name" value="Trypsin-like serine proteases"/>
    <property type="match status" value="1"/>
</dbReference>
<evidence type="ECO:0000256" key="2">
    <source>
        <dbReference type="ARBA" id="ARBA00022729"/>
    </source>
</evidence>
<evidence type="ECO:0000256" key="1">
    <source>
        <dbReference type="ARBA" id="ARBA00022670"/>
    </source>
</evidence>
<proteinExistence type="predicted"/>
<dbReference type="PANTHER" id="PTHR24252">
    <property type="entry name" value="ACROSIN-RELATED"/>
    <property type="match status" value="1"/>
</dbReference>
<protein>
    <submittedName>
        <fullName evidence="8">Zgc:100868</fullName>
    </submittedName>
</protein>
<evidence type="ECO:0000256" key="5">
    <source>
        <dbReference type="ARBA" id="ARBA00023157"/>
    </source>
</evidence>
<keyword evidence="5" id="KW-1015">Disulfide bond</keyword>
<evidence type="ECO:0000259" key="7">
    <source>
        <dbReference type="PROSITE" id="PS50240"/>
    </source>
</evidence>
<reference evidence="8" key="1">
    <citation type="submission" date="2025-08" db="UniProtKB">
        <authorList>
            <consortium name="Ensembl"/>
        </authorList>
    </citation>
    <scope>IDENTIFICATION</scope>
</reference>
<dbReference type="InterPro" id="IPR009003">
    <property type="entry name" value="Peptidase_S1_PA"/>
</dbReference>
<dbReference type="GeneTree" id="ENSGT00940000163009"/>
<keyword evidence="3" id="KW-0378">Hydrolase</keyword>
<evidence type="ECO:0000256" key="4">
    <source>
        <dbReference type="ARBA" id="ARBA00022825"/>
    </source>
</evidence>
<dbReference type="InterPro" id="IPR033116">
    <property type="entry name" value="TRYPSIN_SER"/>
</dbReference>